<comment type="caution">
    <text evidence="2">The sequence shown here is derived from an EMBL/GenBank/DDBJ whole genome shotgun (WGS) entry which is preliminary data.</text>
</comment>
<gene>
    <name evidence="2" type="ORF">E2C01_033082</name>
</gene>
<feature type="compositionally biased region" description="Pro residues" evidence="1">
    <location>
        <begin position="25"/>
        <end position="41"/>
    </location>
</feature>
<evidence type="ECO:0000256" key="1">
    <source>
        <dbReference type="SAM" id="MobiDB-lite"/>
    </source>
</evidence>
<feature type="compositionally biased region" description="Low complexity" evidence="1">
    <location>
        <begin position="9"/>
        <end position="24"/>
    </location>
</feature>
<evidence type="ECO:0000313" key="3">
    <source>
        <dbReference type="Proteomes" id="UP000324222"/>
    </source>
</evidence>
<dbReference type="EMBL" id="VSRR010004396">
    <property type="protein sequence ID" value="MPC39543.1"/>
    <property type="molecule type" value="Genomic_DNA"/>
</dbReference>
<organism evidence="2 3">
    <name type="scientific">Portunus trituberculatus</name>
    <name type="common">Swimming crab</name>
    <name type="synonym">Neptunus trituberculatus</name>
    <dbReference type="NCBI Taxonomy" id="210409"/>
    <lineage>
        <taxon>Eukaryota</taxon>
        <taxon>Metazoa</taxon>
        <taxon>Ecdysozoa</taxon>
        <taxon>Arthropoda</taxon>
        <taxon>Crustacea</taxon>
        <taxon>Multicrustacea</taxon>
        <taxon>Malacostraca</taxon>
        <taxon>Eumalacostraca</taxon>
        <taxon>Eucarida</taxon>
        <taxon>Decapoda</taxon>
        <taxon>Pleocyemata</taxon>
        <taxon>Brachyura</taxon>
        <taxon>Eubrachyura</taxon>
        <taxon>Portunoidea</taxon>
        <taxon>Portunidae</taxon>
        <taxon>Portuninae</taxon>
        <taxon>Portunus</taxon>
    </lineage>
</organism>
<dbReference type="Proteomes" id="UP000324222">
    <property type="component" value="Unassembled WGS sequence"/>
</dbReference>
<dbReference type="AlphaFoldDB" id="A0A5B7F385"/>
<feature type="region of interest" description="Disordered" evidence="1">
    <location>
        <begin position="1"/>
        <end position="42"/>
    </location>
</feature>
<accession>A0A5B7F385</accession>
<sequence length="94" mass="10020">MAVCSSARTTTTSTTTTSTTTTTTTPPPPAAPDSLHPPPCDPVCIQGEEAPAGYVLRCAVGPRAAPRPVPPSPPHPRAKKQFIRLRHTRFVMIY</sequence>
<protein>
    <submittedName>
        <fullName evidence="2">Uncharacterized protein</fullName>
    </submittedName>
</protein>
<keyword evidence="3" id="KW-1185">Reference proteome</keyword>
<evidence type="ECO:0000313" key="2">
    <source>
        <dbReference type="EMBL" id="MPC39543.1"/>
    </source>
</evidence>
<name>A0A5B7F385_PORTR</name>
<reference evidence="2 3" key="1">
    <citation type="submission" date="2019-05" db="EMBL/GenBank/DDBJ databases">
        <title>Another draft genome of Portunus trituberculatus and its Hox gene families provides insights of decapod evolution.</title>
        <authorList>
            <person name="Jeong J.-H."/>
            <person name="Song I."/>
            <person name="Kim S."/>
            <person name="Choi T."/>
            <person name="Kim D."/>
            <person name="Ryu S."/>
            <person name="Kim W."/>
        </authorList>
    </citation>
    <scope>NUCLEOTIDE SEQUENCE [LARGE SCALE GENOMIC DNA]</scope>
    <source>
        <tissue evidence="2">Muscle</tissue>
    </source>
</reference>
<proteinExistence type="predicted"/>